<evidence type="ECO:0000313" key="1">
    <source>
        <dbReference type="EMBL" id="AEG59882.1"/>
    </source>
</evidence>
<dbReference type="EMBL" id="CP002780">
    <property type="protein sequence ID" value="AEG59882.1"/>
    <property type="molecule type" value="Genomic_DNA"/>
</dbReference>
<protein>
    <submittedName>
        <fullName evidence="1">Uncharacterized protein</fullName>
    </submittedName>
</protein>
<evidence type="ECO:0000313" key="2">
    <source>
        <dbReference type="Proteomes" id="UP000009234"/>
    </source>
</evidence>
<name>F6DSA3_DESRL</name>
<reference evidence="2" key="1">
    <citation type="submission" date="2011-05" db="EMBL/GenBank/DDBJ databases">
        <title>Complete sequence of Desulfotomaculum ruminis DSM 2154.</title>
        <authorList>
            <person name="Lucas S."/>
            <person name="Copeland A."/>
            <person name="Lapidus A."/>
            <person name="Cheng J.-F."/>
            <person name="Goodwin L."/>
            <person name="Pitluck S."/>
            <person name="Lu M."/>
            <person name="Detter J.C."/>
            <person name="Han C."/>
            <person name="Tapia R."/>
            <person name="Land M."/>
            <person name="Hauser L."/>
            <person name="Kyrpides N."/>
            <person name="Ivanova N."/>
            <person name="Mikhailova N."/>
            <person name="Pagani I."/>
            <person name="Stams A.J.M."/>
            <person name="Plugge C.M."/>
            <person name="Muyzer G."/>
            <person name="Kuever J."/>
            <person name="Parshina S.N."/>
            <person name="Ivanova A.E."/>
            <person name="Nazina T.N."/>
            <person name="Brambilla E."/>
            <person name="Spring S."/>
            <person name="Klenk H.-P."/>
            <person name="Woyke T."/>
        </authorList>
    </citation>
    <scope>NUCLEOTIDE SEQUENCE [LARGE SCALE GENOMIC DNA]</scope>
    <source>
        <strain evidence="2">ATCC 23193 / DSM 2154 / NCIB 8452 / DL</strain>
    </source>
</reference>
<sequence length="100" mass="10965">MSKRFIIRKELVENLDATTMKSFIHKVLDDIDACQSSQPFAPNLEKLGHEVLRAAFEIGLVHLDNGCPGCSGSCSADSTAPEEAKPSNHTCKVIPFKKLH</sequence>
<dbReference type="HOGENOM" id="CLU_2329219_0_0_9"/>
<reference evidence="1 2" key="2">
    <citation type="journal article" date="2012" name="Stand. Genomic Sci.">
        <title>Complete genome sequence of the sulfate-reducing firmicute Desulfotomaculum ruminis type strain (DL(T)).</title>
        <authorList>
            <person name="Spring S."/>
            <person name="Visser M."/>
            <person name="Lu M."/>
            <person name="Copeland A."/>
            <person name="Lapidus A."/>
            <person name="Lucas S."/>
            <person name="Cheng J.F."/>
            <person name="Han C."/>
            <person name="Tapia R."/>
            <person name="Goodwin L.A."/>
            <person name="Pitluck S."/>
            <person name="Ivanova N."/>
            <person name="Land M."/>
            <person name="Hauser L."/>
            <person name="Larimer F."/>
            <person name="Rohde M."/>
            <person name="Goker M."/>
            <person name="Detter J.C."/>
            <person name="Kyrpides N.C."/>
            <person name="Woyke T."/>
            <person name="Schaap P.J."/>
            <person name="Plugge C.M."/>
            <person name="Muyzer G."/>
            <person name="Kuever J."/>
            <person name="Pereira I.A."/>
            <person name="Parshina S.N."/>
            <person name="Bernier-Latmani R."/>
            <person name="Stams A.J."/>
            <person name="Klenk H.P."/>
        </authorList>
    </citation>
    <scope>NUCLEOTIDE SEQUENCE [LARGE SCALE GENOMIC DNA]</scope>
    <source>
        <strain evidence="2">ATCC 23193 / DSM 2154 / NCIB 8452 / DL</strain>
    </source>
</reference>
<keyword evidence="2" id="KW-1185">Reference proteome</keyword>
<gene>
    <name evidence="1" type="ordered locus">Desru_1617</name>
</gene>
<accession>F6DSA3</accession>
<dbReference type="OrthoDB" id="1787360at2"/>
<organism evidence="1 2">
    <name type="scientific">Desulforamulus ruminis (strain ATCC 23193 / DSM 2154 / NCIMB 8452 / DL)</name>
    <name type="common">Desulfotomaculum ruminis</name>
    <dbReference type="NCBI Taxonomy" id="696281"/>
    <lineage>
        <taxon>Bacteria</taxon>
        <taxon>Bacillati</taxon>
        <taxon>Bacillota</taxon>
        <taxon>Clostridia</taxon>
        <taxon>Eubacteriales</taxon>
        <taxon>Peptococcaceae</taxon>
        <taxon>Desulforamulus</taxon>
    </lineage>
</organism>
<proteinExistence type="predicted"/>
<dbReference type="STRING" id="696281.Desru_1617"/>
<dbReference type="AlphaFoldDB" id="F6DSA3"/>
<dbReference type="Proteomes" id="UP000009234">
    <property type="component" value="Chromosome"/>
</dbReference>
<dbReference type="RefSeq" id="WP_013841649.1">
    <property type="nucleotide sequence ID" value="NC_015589.1"/>
</dbReference>
<dbReference type="KEGG" id="dru:Desru_1617"/>